<dbReference type="Gene3D" id="3.40.50.720">
    <property type="entry name" value="NAD(P)-binding Rossmann-like Domain"/>
    <property type="match status" value="1"/>
</dbReference>
<dbReference type="PRINTS" id="PR00081">
    <property type="entry name" value="GDHRDH"/>
</dbReference>
<gene>
    <name evidence="4" type="ORF">GM160_10750</name>
</gene>
<protein>
    <submittedName>
        <fullName evidence="4">SDR family oxidoreductase</fullName>
    </submittedName>
</protein>
<dbReference type="KEGG" id="ghl:GM160_10750"/>
<accession>A0A6I6DC19</accession>
<dbReference type="EMBL" id="CP046415">
    <property type="protein sequence ID" value="QGT79322.1"/>
    <property type="molecule type" value="Genomic_DNA"/>
</dbReference>
<dbReference type="InterPro" id="IPR002347">
    <property type="entry name" value="SDR_fam"/>
</dbReference>
<keyword evidence="2" id="KW-0560">Oxidoreductase</keyword>
<evidence type="ECO:0000256" key="1">
    <source>
        <dbReference type="ARBA" id="ARBA00022857"/>
    </source>
</evidence>
<organism evidence="4 5">
    <name type="scientific">Guyparkeria halophila</name>
    <dbReference type="NCBI Taxonomy" id="47960"/>
    <lineage>
        <taxon>Bacteria</taxon>
        <taxon>Pseudomonadati</taxon>
        <taxon>Pseudomonadota</taxon>
        <taxon>Gammaproteobacteria</taxon>
        <taxon>Chromatiales</taxon>
        <taxon>Thioalkalibacteraceae</taxon>
        <taxon>Guyparkeria</taxon>
    </lineage>
</organism>
<reference evidence="4 5" key="1">
    <citation type="submission" date="2019-11" db="EMBL/GenBank/DDBJ databases">
        <authorList>
            <person name="Zhang J."/>
            <person name="Sun C."/>
        </authorList>
    </citation>
    <scope>NUCLEOTIDE SEQUENCE [LARGE SCALE GENOMIC DNA]</scope>
    <source>
        <strain evidence="5">sp2</strain>
    </source>
</reference>
<evidence type="ECO:0000313" key="5">
    <source>
        <dbReference type="Proteomes" id="UP000427716"/>
    </source>
</evidence>
<sequence length="262" mass="29175">MARPPATNSCNSSPEADAVTSRPQTVLITGVTRRVGAHLAEHLLAAGHRVIGSYRHETDALRALIDQGLIALELDLLERGRLAAFAGQVAEKTDRLDLIVHNASIWHRDEDVAAQPELATAMYTVHVTSPIELTEHLQRALPARKRDDGHADRQVVFMTDAHIDEGEPDHIHYIASKAAIQSSVRSLALRYAPHTRVNAIAPGLLMFHPEDDTDYRRNRLRRRLLPFEPGPGVVSQTIDYLMACPLINQAVIRLDTGRRWEN</sequence>
<name>A0A6I6DC19_9GAMM</name>
<proteinExistence type="predicted"/>
<dbReference type="PANTHER" id="PTHR43639">
    <property type="entry name" value="OXIDOREDUCTASE, SHORT-CHAIN DEHYDROGENASE/REDUCTASE FAMILY (AFU_ORTHOLOGUE AFUA_5G02870)"/>
    <property type="match status" value="1"/>
</dbReference>
<dbReference type="GO" id="GO:0016491">
    <property type="term" value="F:oxidoreductase activity"/>
    <property type="evidence" value="ECO:0007669"/>
    <property type="project" value="UniProtKB-KW"/>
</dbReference>
<evidence type="ECO:0000256" key="2">
    <source>
        <dbReference type="ARBA" id="ARBA00023002"/>
    </source>
</evidence>
<dbReference type="Pfam" id="PF13561">
    <property type="entry name" value="adh_short_C2"/>
    <property type="match status" value="1"/>
</dbReference>
<dbReference type="SUPFAM" id="SSF51735">
    <property type="entry name" value="NAD(P)-binding Rossmann-fold domains"/>
    <property type="match status" value="1"/>
</dbReference>
<dbReference type="InterPro" id="IPR036291">
    <property type="entry name" value="NAD(P)-bd_dom_sf"/>
</dbReference>
<dbReference type="PANTHER" id="PTHR43639:SF6">
    <property type="entry name" value="DIHYDROMONAPTERIN REDUCTASE"/>
    <property type="match status" value="1"/>
</dbReference>
<keyword evidence="1" id="KW-0521">NADP</keyword>
<evidence type="ECO:0000313" key="4">
    <source>
        <dbReference type="EMBL" id="QGT79322.1"/>
    </source>
</evidence>
<dbReference type="AlphaFoldDB" id="A0A6I6DC19"/>
<evidence type="ECO:0000256" key="3">
    <source>
        <dbReference type="SAM" id="MobiDB-lite"/>
    </source>
</evidence>
<keyword evidence="5" id="KW-1185">Reference proteome</keyword>
<dbReference type="Proteomes" id="UP000427716">
    <property type="component" value="Chromosome"/>
</dbReference>
<feature type="region of interest" description="Disordered" evidence="3">
    <location>
        <begin position="1"/>
        <end position="21"/>
    </location>
</feature>
<feature type="compositionally biased region" description="Polar residues" evidence="3">
    <location>
        <begin position="1"/>
        <end position="14"/>
    </location>
</feature>